<dbReference type="SUPFAM" id="SSF81345">
    <property type="entry name" value="ABC transporter involved in vitamin B12 uptake, BtuC"/>
    <property type="match status" value="1"/>
</dbReference>
<keyword evidence="5 7" id="KW-0472">Membrane</keyword>
<dbReference type="EMBL" id="AYTS01000064">
    <property type="protein sequence ID" value="OOP56690.1"/>
    <property type="molecule type" value="Genomic_DNA"/>
</dbReference>
<keyword evidence="6" id="KW-0813">Transport</keyword>
<comment type="caution">
    <text evidence="8">The sequence shown here is derived from an EMBL/GenBank/DDBJ whole genome shotgun (WGS) entry which is preliminary data.</text>
</comment>
<reference evidence="8 9" key="1">
    <citation type="journal article" date="2017" name="Water Res.">
        <title>Discovery and metagenomic analysis of an anammox bacterial enrichment related to Candidatus "Brocadia caroliniensis" in a full-scale glycerol-fed nitritation-denitritation separate centrate treatment process.</title>
        <authorList>
            <person name="Park H."/>
            <person name="Brotto A.C."/>
            <person name="van Loosdrecht M.C."/>
            <person name="Chandran K."/>
        </authorList>
    </citation>
    <scope>NUCLEOTIDE SEQUENCE [LARGE SCALE GENOMIC DNA]</scope>
    <source>
        <strain evidence="8">26THWARD</strain>
    </source>
</reference>
<dbReference type="InterPro" id="IPR037294">
    <property type="entry name" value="ABC_BtuC-like"/>
</dbReference>
<dbReference type="Proteomes" id="UP000189681">
    <property type="component" value="Unassembled WGS sequence"/>
</dbReference>
<feature type="transmembrane region" description="Helical" evidence="7">
    <location>
        <begin position="49"/>
        <end position="71"/>
    </location>
</feature>
<dbReference type="Gene3D" id="1.10.3470.10">
    <property type="entry name" value="ABC transporter involved in vitamin B12 uptake, BtuC"/>
    <property type="match status" value="1"/>
</dbReference>
<evidence type="ECO:0000256" key="1">
    <source>
        <dbReference type="ARBA" id="ARBA00004141"/>
    </source>
</evidence>
<comment type="subcellular location">
    <subcellularLocation>
        <location evidence="6">Cell membrane</location>
        <topology evidence="6">Multi-pass membrane protein</topology>
    </subcellularLocation>
    <subcellularLocation>
        <location evidence="1">Membrane</location>
        <topology evidence="1">Multi-pass membrane protein</topology>
    </subcellularLocation>
</comment>
<dbReference type="Pfam" id="PF00950">
    <property type="entry name" value="ABC-3"/>
    <property type="match status" value="1"/>
</dbReference>
<dbReference type="AlphaFoldDB" id="A0A1V4AUB0"/>
<feature type="transmembrane region" description="Helical" evidence="7">
    <location>
        <begin position="77"/>
        <end position="97"/>
    </location>
</feature>
<organism evidence="8 9">
    <name type="scientific">Candidatus Brocadia carolinensis</name>
    <dbReference type="NCBI Taxonomy" id="1004156"/>
    <lineage>
        <taxon>Bacteria</taxon>
        <taxon>Pseudomonadati</taxon>
        <taxon>Planctomycetota</taxon>
        <taxon>Candidatus Brocadiia</taxon>
        <taxon>Candidatus Brocadiales</taxon>
        <taxon>Candidatus Brocadiaceae</taxon>
        <taxon>Candidatus Brocadia</taxon>
    </lineage>
</organism>
<evidence type="ECO:0000256" key="4">
    <source>
        <dbReference type="ARBA" id="ARBA00022989"/>
    </source>
</evidence>
<dbReference type="InterPro" id="IPR001626">
    <property type="entry name" value="ABC_TroCD"/>
</dbReference>
<dbReference type="STRING" id="1004156.AYP45_07730"/>
<keyword evidence="4 7" id="KW-1133">Transmembrane helix</keyword>
<evidence type="ECO:0000313" key="9">
    <source>
        <dbReference type="Proteomes" id="UP000189681"/>
    </source>
</evidence>
<proteinExistence type="inferred from homology"/>
<evidence type="ECO:0000256" key="3">
    <source>
        <dbReference type="ARBA" id="ARBA00022692"/>
    </source>
</evidence>
<accession>A0A1V4AUB0</accession>
<evidence type="ECO:0000313" key="8">
    <source>
        <dbReference type="EMBL" id="OOP56690.1"/>
    </source>
</evidence>
<comment type="similarity">
    <text evidence="2 6">Belongs to the ABC-3 integral membrane protein family.</text>
</comment>
<feature type="transmembrane region" description="Helical" evidence="7">
    <location>
        <begin position="188"/>
        <end position="207"/>
    </location>
</feature>
<sequence length="292" mass="32338">MEQLLEILSPHFLLKNSLYAGLIVGFVCPQVGIFFVLRRMVLLGIALPQVSNAGITFAFLLHTVGFHFLPHMESEKFMALTGSVFFTLVAIFILAILERRRKGFTENRIGFTYAIAGAASILFVSWNPHGQTEVLSLLKGEIVSVPDIYLWLMLAIYGTIFICLVGFHRSFVVVSYDADMATTIGKRVILWDVLLYLIIGVVISFGVMTVGPLVIFGFLLIPAITARMITRGILPFCIVSSIIGVVASFLGFYISYCYDLPTGPTDVVLLSAILLFSFLGKMVFTWISKVNQ</sequence>
<evidence type="ECO:0000256" key="7">
    <source>
        <dbReference type="SAM" id="Phobius"/>
    </source>
</evidence>
<name>A0A1V4AUB0_9BACT</name>
<feature type="transmembrane region" description="Helical" evidence="7">
    <location>
        <begin position="268"/>
        <end position="287"/>
    </location>
</feature>
<dbReference type="PANTHER" id="PTHR30477:SF19">
    <property type="entry name" value="METAL ABC TRANSPORTER PERMEASE"/>
    <property type="match status" value="1"/>
</dbReference>
<feature type="transmembrane region" description="Helical" evidence="7">
    <location>
        <begin position="148"/>
        <end position="167"/>
    </location>
</feature>
<feature type="transmembrane region" description="Helical" evidence="7">
    <location>
        <begin position="18"/>
        <end position="37"/>
    </location>
</feature>
<dbReference type="PANTHER" id="PTHR30477">
    <property type="entry name" value="ABC-TRANSPORTER METAL-BINDING PROTEIN"/>
    <property type="match status" value="1"/>
</dbReference>
<dbReference type="GO" id="GO:0010043">
    <property type="term" value="P:response to zinc ion"/>
    <property type="evidence" value="ECO:0007669"/>
    <property type="project" value="TreeGrafter"/>
</dbReference>
<evidence type="ECO:0008006" key="10">
    <source>
        <dbReference type="Google" id="ProtNLM"/>
    </source>
</evidence>
<evidence type="ECO:0000256" key="6">
    <source>
        <dbReference type="RuleBase" id="RU003943"/>
    </source>
</evidence>
<dbReference type="GO" id="GO:0055085">
    <property type="term" value="P:transmembrane transport"/>
    <property type="evidence" value="ECO:0007669"/>
    <property type="project" value="InterPro"/>
</dbReference>
<protein>
    <recommendedName>
        <fullName evidence="10">ABC transporter</fullName>
    </recommendedName>
</protein>
<gene>
    <name evidence="8" type="ORF">AYP45_07730</name>
</gene>
<feature type="transmembrane region" description="Helical" evidence="7">
    <location>
        <begin position="236"/>
        <end position="256"/>
    </location>
</feature>
<evidence type="ECO:0000256" key="5">
    <source>
        <dbReference type="ARBA" id="ARBA00023136"/>
    </source>
</evidence>
<evidence type="ECO:0000256" key="2">
    <source>
        <dbReference type="ARBA" id="ARBA00008034"/>
    </source>
</evidence>
<feature type="transmembrane region" description="Helical" evidence="7">
    <location>
        <begin position="109"/>
        <end position="128"/>
    </location>
</feature>
<dbReference type="GO" id="GO:0043190">
    <property type="term" value="C:ATP-binding cassette (ABC) transporter complex"/>
    <property type="evidence" value="ECO:0007669"/>
    <property type="project" value="InterPro"/>
</dbReference>
<keyword evidence="3 6" id="KW-0812">Transmembrane</keyword>